<evidence type="ECO:0000313" key="2">
    <source>
        <dbReference type="Proteomes" id="UP001060085"/>
    </source>
</evidence>
<reference evidence="2" key="1">
    <citation type="journal article" date="2023" name="Nat. Plants">
        <title>Single-cell RNA sequencing provides a high-resolution roadmap for understanding the multicellular compartmentation of specialized metabolism.</title>
        <authorList>
            <person name="Sun S."/>
            <person name="Shen X."/>
            <person name="Li Y."/>
            <person name="Li Y."/>
            <person name="Wang S."/>
            <person name="Li R."/>
            <person name="Zhang H."/>
            <person name="Shen G."/>
            <person name="Guo B."/>
            <person name="Wei J."/>
            <person name="Xu J."/>
            <person name="St-Pierre B."/>
            <person name="Chen S."/>
            <person name="Sun C."/>
        </authorList>
    </citation>
    <scope>NUCLEOTIDE SEQUENCE [LARGE SCALE GENOMIC DNA]</scope>
</reference>
<evidence type="ECO:0000313" key="1">
    <source>
        <dbReference type="EMBL" id="KAI5660692.1"/>
    </source>
</evidence>
<accession>A0ACC0AKZ3</accession>
<sequence length="427" mass="46648">MLRLVRTQSHHHLSSFFSAAKALRCSHSFTVRFVSAALPQLHHRISTNLYPNRLHQHQDPTRYMDLEPDKSKSVSAAAAAAAAAGGSSSEDYVHVDDIAAATDVSCSEDESVVDGGRRGEDGDEALSGSGGGGGGGEIERRELPEELAKSVVKLTCESTAEGGVCEVYLVGTAHVSSESCEEVQAVISFLKPQVVFLELCSSRVTVLQPQNLKVPSFGEMMEMWKKNHNLFGILYGWFLAKVASKLEVLPGAEFRVAYEEAMKYGGKVILGDRPVQITLRRTWAKMPLWHKTKLLSSLLFQAVSLPSPETLTKMLKDMDDVDMLTLVIQEMSKQYPTLMETLVHERDKYMSSTLLRVATEHCSVVAVVGKGHLPGIKQHWKQPIELKELLVIPTQKPTIPVGKILTAVGVAVAGVAIVSGIYLSSKK</sequence>
<keyword evidence="2" id="KW-1185">Reference proteome</keyword>
<dbReference type="EMBL" id="CM044705">
    <property type="protein sequence ID" value="KAI5660692.1"/>
    <property type="molecule type" value="Genomic_DNA"/>
</dbReference>
<comment type="caution">
    <text evidence="1">The sequence shown here is derived from an EMBL/GenBank/DDBJ whole genome shotgun (WGS) entry which is preliminary data.</text>
</comment>
<dbReference type="Proteomes" id="UP001060085">
    <property type="component" value="Linkage Group LG05"/>
</dbReference>
<name>A0ACC0AKZ3_CATRO</name>
<gene>
    <name evidence="1" type="ORF">M9H77_20015</name>
</gene>
<proteinExistence type="predicted"/>
<organism evidence="1 2">
    <name type="scientific">Catharanthus roseus</name>
    <name type="common">Madagascar periwinkle</name>
    <name type="synonym">Vinca rosea</name>
    <dbReference type="NCBI Taxonomy" id="4058"/>
    <lineage>
        <taxon>Eukaryota</taxon>
        <taxon>Viridiplantae</taxon>
        <taxon>Streptophyta</taxon>
        <taxon>Embryophyta</taxon>
        <taxon>Tracheophyta</taxon>
        <taxon>Spermatophyta</taxon>
        <taxon>Magnoliopsida</taxon>
        <taxon>eudicotyledons</taxon>
        <taxon>Gunneridae</taxon>
        <taxon>Pentapetalae</taxon>
        <taxon>asterids</taxon>
        <taxon>lamiids</taxon>
        <taxon>Gentianales</taxon>
        <taxon>Apocynaceae</taxon>
        <taxon>Rauvolfioideae</taxon>
        <taxon>Vinceae</taxon>
        <taxon>Catharanthinae</taxon>
        <taxon>Catharanthus</taxon>
    </lineage>
</organism>
<protein>
    <submittedName>
        <fullName evidence="1">Uncharacterized protein</fullName>
    </submittedName>
</protein>